<organism evidence="1 2">
    <name type="scientific">Leucogyrophana mollusca</name>
    <dbReference type="NCBI Taxonomy" id="85980"/>
    <lineage>
        <taxon>Eukaryota</taxon>
        <taxon>Fungi</taxon>
        <taxon>Dikarya</taxon>
        <taxon>Basidiomycota</taxon>
        <taxon>Agaricomycotina</taxon>
        <taxon>Agaricomycetes</taxon>
        <taxon>Agaricomycetidae</taxon>
        <taxon>Boletales</taxon>
        <taxon>Boletales incertae sedis</taxon>
        <taxon>Leucogyrophana</taxon>
    </lineage>
</organism>
<proteinExistence type="predicted"/>
<protein>
    <submittedName>
        <fullName evidence="1">Uncharacterized protein</fullName>
    </submittedName>
</protein>
<keyword evidence="2" id="KW-1185">Reference proteome</keyword>
<sequence>MSLARLLAILTTLAVVSPSPAPSQPSPSTSDMNSTGSVSEMASTSVPSVASSGQKVSVSSFSSIGGSSTSGIKLGGSIPASTSSAPPSSSASASQSAGASASTTGVISSFPGDTQSITSSAGPGSDSSVASTSSAPAGQASASPPPQKLNNPSVTSTITEQAQSTFSQAVSVTITNASGQLSVTVPPLVTSIGTTTGSDGALVTYTHVIANPPGWNSSPSSSGNSFFNNHGAVAGTFVVVGIVAAALFGCLYAAFVRHRRQRKRDQLRSSITWPVNDPRGGLFDQHPMHTSGVPSFAPSSPSLYPSSLLPAEEGKPNDHLAGDASPQSPTVPLSPPPRPPRSLRPPISVENLVNISSAFSDDSSLASRPPSVVFRSPSAPPRPPRARPPMLPEEPQRRLSKLSQDYRPVTPPTSVSSLHDSSEPSSPVPEVAAPVGTESTQLQRGASLLPHRRTLLDVRTVPRQS</sequence>
<name>A0ACB8BK25_9AGAM</name>
<dbReference type="EMBL" id="MU266407">
    <property type="protein sequence ID" value="KAH7925187.1"/>
    <property type="molecule type" value="Genomic_DNA"/>
</dbReference>
<gene>
    <name evidence="1" type="ORF">BV22DRAFT_454503</name>
</gene>
<evidence type="ECO:0000313" key="2">
    <source>
        <dbReference type="Proteomes" id="UP000790709"/>
    </source>
</evidence>
<dbReference type="Proteomes" id="UP000790709">
    <property type="component" value="Unassembled WGS sequence"/>
</dbReference>
<evidence type="ECO:0000313" key="1">
    <source>
        <dbReference type="EMBL" id="KAH7925187.1"/>
    </source>
</evidence>
<reference evidence="1" key="1">
    <citation type="journal article" date="2021" name="New Phytol.">
        <title>Evolutionary innovations through gain and loss of genes in the ectomycorrhizal Boletales.</title>
        <authorList>
            <person name="Wu G."/>
            <person name="Miyauchi S."/>
            <person name="Morin E."/>
            <person name="Kuo A."/>
            <person name="Drula E."/>
            <person name="Varga T."/>
            <person name="Kohler A."/>
            <person name="Feng B."/>
            <person name="Cao Y."/>
            <person name="Lipzen A."/>
            <person name="Daum C."/>
            <person name="Hundley H."/>
            <person name="Pangilinan J."/>
            <person name="Johnson J."/>
            <person name="Barry K."/>
            <person name="LaButti K."/>
            <person name="Ng V."/>
            <person name="Ahrendt S."/>
            <person name="Min B."/>
            <person name="Choi I.G."/>
            <person name="Park H."/>
            <person name="Plett J.M."/>
            <person name="Magnuson J."/>
            <person name="Spatafora J.W."/>
            <person name="Nagy L.G."/>
            <person name="Henrissat B."/>
            <person name="Grigoriev I.V."/>
            <person name="Yang Z.L."/>
            <person name="Xu J."/>
            <person name="Martin F.M."/>
        </authorList>
    </citation>
    <scope>NUCLEOTIDE SEQUENCE</scope>
    <source>
        <strain evidence="1">KUC20120723A-06</strain>
    </source>
</reference>
<accession>A0ACB8BK25</accession>
<comment type="caution">
    <text evidence="1">The sequence shown here is derived from an EMBL/GenBank/DDBJ whole genome shotgun (WGS) entry which is preliminary data.</text>
</comment>